<feature type="transmembrane region" description="Helical" evidence="1">
    <location>
        <begin position="40"/>
        <end position="57"/>
    </location>
</feature>
<dbReference type="AlphaFoldDB" id="A0A1C7I718"/>
<evidence type="ECO:0000256" key="1">
    <source>
        <dbReference type="SAM" id="Phobius"/>
    </source>
</evidence>
<keyword evidence="1" id="KW-1133">Transmembrane helix</keyword>
<protein>
    <submittedName>
        <fullName evidence="2">Uncharacterized protein</fullName>
    </submittedName>
</protein>
<dbReference type="OrthoDB" id="1656061at2"/>
<sequence>MELTFWNITGFNLFGITVQFLQQLILTRVLLGKAADRKRILIFLLPYNIFLAAFGAVEFLSGIFAHVGLLVLHQYLYILVWCAGIRYIYKEKRKNAIVTSAVVMFLVFIMEDFTGFFVKQNYDLSVASDLHRYIVLEVLGAMAITVCAASILRHLTIKDMIYGGNKIWQNRQKYGTLLRARGMHP</sequence>
<dbReference type="EMBL" id="CP015405">
    <property type="protein sequence ID" value="ANU75411.1"/>
    <property type="molecule type" value="Genomic_DNA"/>
</dbReference>
<reference evidence="2" key="1">
    <citation type="submission" date="2017-04" db="EMBL/GenBank/DDBJ databases">
        <title>Complete Genome Sequences of Twelve Strains of a Stable Defined Moderately Diverse Mouse Microbiota 2 (sDMDMm2).</title>
        <authorList>
            <person name="Uchimura Y."/>
            <person name="Wyss M."/>
            <person name="Brugiroux S."/>
            <person name="Limenitakis J.P."/>
            <person name="Stecher B."/>
            <person name="McCoy K.D."/>
            <person name="Macpherson A.J."/>
        </authorList>
    </citation>
    <scope>NUCLEOTIDE SEQUENCE</scope>
    <source>
        <strain evidence="2">YL58</strain>
    </source>
</reference>
<organism evidence="2 3">
    <name type="scientific">Blautia pseudococcoides</name>
    <dbReference type="NCBI Taxonomy" id="1796616"/>
    <lineage>
        <taxon>Bacteria</taxon>
        <taxon>Bacillati</taxon>
        <taxon>Bacillota</taxon>
        <taxon>Clostridia</taxon>
        <taxon>Lachnospirales</taxon>
        <taxon>Lachnospiraceae</taxon>
        <taxon>Blautia</taxon>
    </lineage>
</organism>
<feature type="transmembrane region" description="Helical" evidence="1">
    <location>
        <begin position="63"/>
        <end position="89"/>
    </location>
</feature>
<dbReference type="RefSeq" id="WP_065541614.1">
    <property type="nucleotide sequence ID" value="NZ_CP015405.2"/>
</dbReference>
<keyword evidence="1" id="KW-0472">Membrane</keyword>
<dbReference type="Proteomes" id="UP000092574">
    <property type="component" value="Chromosome"/>
</dbReference>
<name>A0A1C7I718_9FIRM</name>
<gene>
    <name evidence="2" type="ORF">A4V09_06285</name>
</gene>
<dbReference type="STRING" id="1796616.A4V09_06285"/>
<accession>A0A1C7I718</accession>
<proteinExistence type="predicted"/>
<dbReference type="KEGG" id="byl:A4V09_06285"/>
<keyword evidence="1" id="KW-0812">Transmembrane</keyword>
<evidence type="ECO:0000313" key="3">
    <source>
        <dbReference type="Proteomes" id="UP000092574"/>
    </source>
</evidence>
<feature type="transmembrane region" description="Helical" evidence="1">
    <location>
        <begin position="12"/>
        <end position="31"/>
    </location>
</feature>
<feature type="transmembrane region" description="Helical" evidence="1">
    <location>
        <begin position="130"/>
        <end position="152"/>
    </location>
</feature>
<evidence type="ECO:0000313" key="2">
    <source>
        <dbReference type="EMBL" id="ANU75411.1"/>
    </source>
</evidence>
<keyword evidence="3" id="KW-1185">Reference proteome</keyword>
<feature type="transmembrane region" description="Helical" evidence="1">
    <location>
        <begin position="96"/>
        <end position="118"/>
    </location>
</feature>